<gene>
    <name evidence="1" type="ORF">EFY79_02585</name>
</gene>
<keyword evidence="2" id="KW-1185">Reference proteome</keyword>
<sequence>MFGKLISTKCLLAGKELMRHKYKLPNCLLQEKSRFFLGSYSTNIRDESLKKGYHRPGDNLICF</sequence>
<name>A0A3M9NQV7_9BACT</name>
<reference evidence="1 2" key="1">
    <citation type="submission" date="2018-11" db="EMBL/GenBank/DDBJ databases">
        <title>Draft genome sequence of Ferruginibacter sp. BO-59.</title>
        <authorList>
            <person name="Im W.T."/>
        </authorList>
    </citation>
    <scope>NUCLEOTIDE SEQUENCE [LARGE SCALE GENOMIC DNA]</scope>
    <source>
        <strain evidence="1 2">BO-59</strain>
    </source>
</reference>
<comment type="caution">
    <text evidence="1">The sequence shown here is derived from an EMBL/GenBank/DDBJ whole genome shotgun (WGS) entry which is preliminary data.</text>
</comment>
<evidence type="ECO:0000313" key="2">
    <source>
        <dbReference type="Proteomes" id="UP000267223"/>
    </source>
</evidence>
<dbReference type="AlphaFoldDB" id="A0A3M9NQV7"/>
<dbReference type="Proteomes" id="UP000267223">
    <property type="component" value="Unassembled WGS sequence"/>
</dbReference>
<proteinExistence type="predicted"/>
<evidence type="ECO:0000313" key="1">
    <source>
        <dbReference type="EMBL" id="RNI40202.1"/>
    </source>
</evidence>
<protein>
    <submittedName>
        <fullName evidence="1">Uncharacterized protein</fullName>
    </submittedName>
</protein>
<accession>A0A3M9NQV7</accession>
<organism evidence="1 2">
    <name type="scientific">Hanamia caeni</name>
    <dbReference type="NCBI Taxonomy" id="2294116"/>
    <lineage>
        <taxon>Bacteria</taxon>
        <taxon>Pseudomonadati</taxon>
        <taxon>Bacteroidota</taxon>
        <taxon>Chitinophagia</taxon>
        <taxon>Chitinophagales</taxon>
        <taxon>Chitinophagaceae</taxon>
        <taxon>Hanamia</taxon>
    </lineage>
</organism>
<dbReference type="EMBL" id="RJJR01000001">
    <property type="protein sequence ID" value="RNI40202.1"/>
    <property type="molecule type" value="Genomic_DNA"/>
</dbReference>